<feature type="region of interest" description="Disordered" evidence="1">
    <location>
        <begin position="36"/>
        <end position="115"/>
    </location>
</feature>
<sequence length="115" mass="11270">MHGLGRGAVQRQKVVEDRELAVLRLVDEDLGEVLGGVGGRGEDGAGRHPVGGAHSGDGASVRAGAGERHQAAQQRRHLGRALGVGGAQQVQRGAPVPGPGLAAGLGAGAGAGPRG</sequence>
<dbReference type="EMBL" id="CP071595">
    <property type="protein sequence ID" value="QSY51091.1"/>
    <property type="molecule type" value="Genomic_DNA"/>
</dbReference>
<feature type="compositionally biased region" description="Low complexity" evidence="1">
    <location>
        <begin position="87"/>
        <end position="100"/>
    </location>
</feature>
<feature type="compositionally biased region" description="Gly residues" evidence="1">
    <location>
        <begin position="101"/>
        <end position="115"/>
    </location>
</feature>
<proteinExistence type="predicted"/>
<evidence type="ECO:0000313" key="2">
    <source>
        <dbReference type="EMBL" id="QSY51091.1"/>
    </source>
</evidence>
<name>A0ABX7RUC4_9ACTN</name>
<protein>
    <submittedName>
        <fullName evidence="2">Uncharacterized protein</fullName>
    </submittedName>
</protein>
<evidence type="ECO:0000256" key="1">
    <source>
        <dbReference type="SAM" id="MobiDB-lite"/>
    </source>
</evidence>
<evidence type="ECO:0000313" key="3">
    <source>
        <dbReference type="Proteomes" id="UP000671836"/>
    </source>
</evidence>
<accession>A0ABX7RUC4</accession>
<reference evidence="2 3" key="1">
    <citation type="submission" date="2021-03" db="EMBL/GenBank/DDBJ databases">
        <title>Streptomyces strains.</title>
        <authorList>
            <person name="Lund M.B."/>
            <person name="Toerring T."/>
        </authorList>
    </citation>
    <scope>NUCLEOTIDE SEQUENCE [LARGE SCALE GENOMIC DNA]</scope>
    <source>
        <strain evidence="2 3">KCC S-1010</strain>
    </source>
</reference>
<gene>
    <name evidence="2" type="ORF">J3S04_09420</name>
</gene>
<organism evidence="2 3">
    <name type="scientific">Streptomyces griseocarneus</name>
    <dbReference type="NCBI Taxonomy" id="51201"/>
    <lineage>
        <taxon>Bacteria</taxon>
        <taxon>Bacillati</taxon>
        <taxon>Actinomycetota</taxon>
        <taxon>Actinomycetes</taxon>
        <taxon>Kitasatosporales</taxon>
        <taxon>Streptomycetaceae</taxon>
        <taxon>Streptomyces</taxon>
    </lineage>
</organism>
<keyword evidence="3" id="KW-1185">Reference proteome</keyword>
<dbReference type="Proteomes" id="UP000671836">
    <property type="component" value="Chromosome"/>
</dbReference>